<dbReference type="AlphaFoldDB" id="A0AAD6CTA4"/>
<feature type="compositionally biased region" description="Low complexity" evidence="1">
    <location>
        <begin position="80"/>
        <end position="93"/>
    </location>
</feature>
<feature type="compositionally biased region" description="Pro residues" evidence="1">
    <location>
        <begin position="69"/>
        <end position="79"/>
    </location>
</feature>
<dbReference type="GO" id="GO:0016192">
    <property type="term" value="P:vesicle-mediated transport"/>
    <property type="evidence" value="ECO:0007669"/>
    <property type="project" value="TreeGrafter"/>
</dbReference>
<evidence type="ECO:0000256" key="2">
    <source>
        <dbReference type="SAM" id="Phobius"/>
    </source>
</evidence>
<gene>
    <name evidence="3" type="ORF">N7494_009710</name>
</gene>
<keyword evidence="4" id="KW-1185">Reference proteome</keyword>
<comment type="caution">
    <text evidence="3">The sequence shown here is derived from an EMBL/GenBank/DDBJ whole genome shotgun (WGS) entry which is preliminary data.</text>
</comment>
<keyword evidence="2" id="KW-1133">Transmembrane helix</keyword>
<accession>A0AAD6CTA4</accession>
<dbReference type="Pfam" id="PF12273">
    <property type="entry name" value="RCR"/>
    <property type="match status" value="1"/>
</dbReference>
<dbReference type="InterPro" id="IPR020999">
    <property type="entry name" value="Chitin_synth_reg_RCR"/>
</dbReference>
<keyword evidence="2" id="KW-0472">Membrane</keyword>
<organism evidence="3 4">
    <name type="scientific">Penicillium frequentans</name>
    <dbReference type="NCBI Taxonomy" id="3151616"/>
    <lineage>
        <taxon>Eukaryota</taxon>
        <taxon>Fungi</taxon>
        <taxon>Dikarya</taxon>
        <taxon>Ascomycota</taxon>
        <taxon>Pezizomycotina</taxon>
        <taxon>Eurotiomycetes</taxon>
        <taxon>Eurotiomycetidae</taxon>
        <taxon>Eurotiales</taxon>
        <taxon>Aspergillaceae</taxon>
        <taxon>Penicillium</taxon>
    </lineage>
</organism>
<dbReference type="PANTHER" id="PTHR28187">
    <property type="entry name" value="PROTEIN RCR1-RELATED"/>
    <property type="match status" value="1"/>
</dbReference>
<evidence type="ECO:0008006" key="5">
    <source>
        <dbReference type="Google" id="ProtNLM"/>
    </source>
</evidence>
<feature type="transmembrane region" description="Helical" evidence="2">
    <location>
        <begin position="29"/>
        <end position="49"/>
    </location>
</feature>
<dbReference type="EMBL" id="JAQIZZ010000007">
    <property type="protein sequence ID" value="KAJ5533158.1"/>
    <property type="molecule type" value="Genomic_DNA"/>
</dbReference>
<sequence length="152" mass="17120">MPSLTPRYTYCSGWDDDCNNSSWDRWGRWVAFAVIVAIAFLVFFAFACFNARRRRSHGQQPYSGTAWMAPPPGPPPPNQPTYQQPYYNNNDPYYQPPPQYSANPQNYGYFGAQAPHPNQQQSGIELQAPQNSYHASGAREYEAPVGPPPAKS</sequence>
<reference evidence="3 4" key="1">
    <citation type="journal article" date="2023" name="IMA Fungus">
        <title>Comparative genomic study of the Penicillium genus elucidates a diverse pangenome and 15 lateral gene transfer events.</title>
        <authorList>
            <person name="Petersen C."/>
            <person name="Sorensen T."/>
            <person name="Nielsen M.R."/>
            <person name="Sondergaard T.E."/>
            <person name="Sorensen J.L."/>
            <person name="Fitzpatrick D.A."/>
            <person name="Frisvad J.C."/>
            <person name="Nielsen K.L."/>
        </authorList>
    </citation>
    <scope>NUCLEOTIDE SEQUENCE [LARGE SCALE GENOMIC DNA]</scope>
    <source>
        <strain evidence="3 4">IBT 35679</strain>
    </source>
</reference>
<evidence type="ECO:0000313" key="3">
    <source>
        <dbReference type="EMBL" id="KAJ5533158.1"/>
    </source>
</evidence>
<keyword evidence="2" id="KW-0812">Transmembrane</keyword>
<feature type="region of interest" description="Disordered" evidence="1">
    <location>
        <begin position="57"/>
        <end position="152"/>
    </location>
</feature>
<evidence type="ECO:0000313" key="4">
    <source>
        <dbReference type="Proteomes" id="UP001220324"/>
    </source>
</evidence>
<dbReference type="PANTHER" id="PTHR28187:SF1">
    <property type="entry name" value="PROTEIN RCR1-RELATED"/>
    <property type="match status" value="1"/>
</dbReference>
<evidence type="ECO:0000256" key="1">
    <source>
        <dbReference type="SAM" id="MobiDB-lite"/>
    </source>
</evidence>
<name>A0AAD6CTA4_9EURO</name>
<proteinExistence type="predicted"/>
<dbReference type="Proteomes" id="UP001220324">
    <property type="component" value="Unassembled WGS sequence"/>
</dbReference>
<feature type="compositionally biased region" description="Polar residues" evidence="1">
    <location>
        <begin position="116"/>
        <end position="134"/>
    </location>
</feature>
<protein>
    <recommendedName>
        <fullName evidence="5">Protein RCR2</fullName>
    </recommendedName>
</protein>